<protein>
    <submittedName>
        <fullName evidence="2">Uncharacterized protein</fullName>
    </submittedName>
</protein>
<dbReference type="AlphaFoldDB" id="A0A0M3HPX9"/>
<organism evidence="1 2">
    <name type="scientific">Ascaris lumbricoides</name>
    <name type="common">Giant roundworm</name>
    <dbReference type="NCBI Taxonomy" id="6252"/>
    <lineage>
        <taxon>Eukaryota</taxon>
        <taxon>Metazoa</taxon>
        <taxon>Ecdysozoa</taxon>
        <taxon>Nematoda</taxon>
        <taxon>Chromadorea</taxon>
        <taxon>Rhabditida</taxon>
        <taxon>Spirurina</taxon>
        <taxon>Ascaridomorpha</taxon>
        <taxon>Ascaridoidea</taxon>
        <taxon>Ascarididae</taxon>
        <taxon>Ascaris</taxon>
    </lineage>
</organism>
<evidence type="ECO:0000313" key="1">
    <source>
        <dbReference type="Proteomes" id="UP000036681"/>
    </source>
</evidence>
<keyword evidence="1" id="KW-1185">Reference proteome</keyword>
<dbReference type="WBParaSite" id="ALUE_0000403601-mRNA-1">
    <property type="protein sequence ID" value="ALUE_0000403601-mRNA-1"/>
    <property type="gene ID" value="ALUE_0000403601"/>
</dbReference>
<dbReference type="Proteomes" id="UP000036681">
    <property type="component" value="Unplaced"/>
</dbReference>
<accession>A0A0M3HPX9</accession>
<evidence type="ECO:0000313" key="2">
    <source>
        <dbReference type="WBParaSite" id="ALUE_0000403601-mRNA-1"/>
    </source>
</evidence>
<name>A0A0M3HPX9_ASCLU</name>
<reference evidence="2" key="1">
    <citation type="submission" date="2017-02" db="UniProtKB">
        <authorList>
            <consortium name="WormBaseParasite"/>
        </authorList>
    </citation>
    <scope>IDENTIFICATION</scope>
</reference>
<sequence length="121" mass="13434">MRESGPRHAHAQAPHTGTQPQGYVRLLFDAPTTAAGAAAVPLRRHTLAACAYMGPHCLPARHICMERMIRGDSSRMYGNHREYGLALCAEKQAQQLQQYNALCVPSLTVCVVQPVVLWWRL</sequence>
<proteinExistence type="predicted"/>